<proteinExistence type="predicted"/>
<dbReference type="OrthoDB" id="2441642at2759"/>
<sequence>MRNLVRPKRISPPLASSPTLPTRPSPPPSKTPPIPYAYPHRPLRPTSVPVPLPQTPRPRHKAPPNRSALTRATAMRPTLAALRASTHIVRTAAGTAVPIRRTGMAMPSTTVGILGRYGREGSSSTHVGRLAAGNPPRLGRTKRGRLGSGVQFEPLKLRSAGRLIPTTDPRFFLPRHSRLRRRLGIARVATRPRGALGVARDLYRRTFDARNFCGWMKARGERGCSALGWWEGRPVLVFLRVRVAAAVNRRRFHGRFGVRKIRAAAVNLRRFHGRFGV</sequence>
<protein>
    <submittedName>
        <fullName evidence="1">Uncharacterized protein</fullName>
    </submittedName>
</protein>
<reference evidence="1 2" key="1">
    <citation type="journal article" date="2018" name="New Phytol.">
        <title>Phylogenomics of Endogonaceae and evolution of mycorrhizas within Mucoromycota.</title>
        <authorList>
            <person name="Chang Y."/>
            <person name="Desiro A."/>
            <person name="Na H."/>
            <person name="Sandor L."/>
            <person name="Lipzen A."/>
            <person name="Clum A."/>
            <person name="Barry K."/>
            <person name="Grigoriev I.V."/>
            <person name="Martin F.M."/>
            <person name="Stajich J.E."/>
            <person name="Smith M.E."/>
            <person name="Bonito G."/>
            <person name="Spatafora J.W."/>
        </authorList>
    </citation>
    <scope>NUCLEOTIDE SEQUENCE [LARGE SCALE GENOMIC DNA]</scope>
    <source>
        <strain evidence="1 2">GMNB39</strain>
    </source>
</reference>
<evidence type="ECO:0000313" key="1">
    <source>
        <dbReference type="EMBL" id="RUP42957.1"/>
    </source>
</evidence>
<gene>
    <name evidence="1" type="ORF">BC936DRAFT_137839</name>
</gene>
<accession>A0A433CWJ4</accession>
<dbReference type="Proteomes" id="UP000268093">
    <property type="component" value="Unassembled WGS sequence"/>
</dbReference>
<name>A0A433CWJ4_9FUNG</name>
<dbReference type="EMBL" id="RBNI01012033">
    <property type="protein sequence ID" value="RUP42957.1"/>
    <property type="molecule type" value="Genomic_DNA"/>
</dbReference>
<evidence type="ECO:0000313" key="2">
    <source>
        <dbReference type="Proteomes" id="UP000268093"/>
    </source>
</evidence>
<organism evidence="1 2">
    <name type="scientific">Jimgerdemannia flammicorona</name>
    <dbReference type="NCBI Taxonomy" id="994334"/>
    <lineage>
        <taxon>Eukaryota</taxon>
        <taxon>Fungi</taxon>
        <taxon>Fungi incertae sedis</taxon>
        <taxon>Mucoromycota</taxon>
        <taxon>Mucoromycotina</taxon>
        <taxon>Endogonomycetes</taxon>
        <taxon>Endogonales</taxon>
        <taxon>Endogonaceae</taxon>
        <taxon>Jimgerdemannia</taxon>
    </lineage>
</organism>
<comment type="caution">
    <text evidence="1">The sequence shown here is derived from an EMBL/GenBank/DDBJ whole genome shotgun (WGS) entry which is preliminary data.</text>
</comment>
<keyword evidence="2" id="KW-1185">Reference proteome</keyword>